<dbReference type="PANTHER" id="PTHR14102">
    <property type="entry name" value="PAR-6-RELATED"/>
    <property type="match status" value="1"/>
</dbReference>
<feature type="domain" description="PDZ" evidence="2">
    <location>
        <begin position="580"/>
        <end position="665"/>
    </location>
</feature>
<dbReference type="Gene3D" id="2.30.42.10">
    <property type="match status" value="1"/>
</dbReference>
<dbReference type="SUPFAM" id="SSF50156">
    <property type="entry name" value="PDZ domain-like"/>
    <property type="match status" value="1"/>
</dbReference>
<feature type="region of interest" description="Disordered" evidence="1">
    <location>
        <begin position="224"/>
        <end position="346"/>
    </location>
</feature>
<feature type="compositionally biased region" description="Polar residues" evidence="1">
    <location>
        <begin position="226"/>
        <end position="239"/>
    </location>
</feature>
<protein>
    <submittedName>
        <fullName evidence="3">Uncharacterized protein LOC117827349</fullName>
    </submittedName>
</protein>
<sequence length="669" mass="74441">MKRRCVPLRADHNLLTPDRHTQSGVRLHPAVQARLEAIASSSEHLTDSSSSESAVTTRSQRQRHVVASLPRRLRFEDETETEAESRYLERLRQRRGAGTRGTGVLVPKPDLNLLLNSNVGAGPQGAGPVVGGHQKRWLSGGQVGQNDSCRTILVGGVNLNLCLRPPEDHGHRLYKSRLNLRTEPIRETYIGSVSYDEPFRGGDTSRGVTDNQVRRTRTSLKEVNGNHMTISEATPTSDLPINPYAPETLATPTQPSGCPTPVFTCHRTSAGPPETSAMTSRCIQPNSTKARKTQLQDRNQTRNQDRKSNQNQDRNQDRKLNPNQDRKQRQNQERNRDRNQNQVQDKNLNQIKEEIQTKNQDKTQIQDVLSKPALTRPQRELCLGAEPKGRSRCREVRTTSPASSAESQAPPTSDGNSNGQLKQPMRAEPAVDDISLPEHSMSRDEPARLSLRRLFANVKLSRNRAASLDRLSSRPRPSPPSQTQPESAPYSAAKSSSLLKRTPSFQSLNVGVPFLPLRKSSSVQSLWSEQKKKRRDRSADYKPAADQCVHRCVSVEDVSCPSSVRSVGRVLQVYSDGTILLEISRLKNRTFGFIISRGRGRPDSGVYVEDMVDSGTQKLYSGLLAVGDEILEVNGEKVACLSLDQVTHLLTQNTTATVRVLRRLQVLPR</sequence>
<dbReference type="InterPro" id="IPR032756">
    <property type="entry name" value="DUF4685"/>
</dbReference>
<dbReference type="AlphaFoldDB" id="A0AAV1FGJ0"/>
<proteinExistence type="predicted"/>
<feature type="compositionally biased region" description="Basic and acidic residues" evidence="1">
    <location>
        <begin position="299"/>
        <end position="339"/>
    </location>
</feature>
<dbReference type="SMART" id="SM00228">
    <property type="entry name" value="PDZ"/>
    <property type="match status" value="1"/>
</dbReference>
<dbReference type="Proteomes" id="UP001178508">
    <property type="component" value="Chromosome 7"/>
</dbReference>
<reference evidence="3" key="1">
    <citation type="submission" date="2023-08" db="EMBL/GenBank/DDBJ databases">
        <authorList>
            <person name="Alioto T."/>
            <person name="Alioto T."/>
            <person name="Gomez Garrido J."/>
        </authorList>
    </citation>
    <scope>NUCLEOTIDE SEQUENCE</scope>
</reference>
<dbReference type="Pfam" id="PF15737">
    <property type="entry name" value="DUF4685"/>
    <property type="match status" value="1"/>
</dbReference>
<feature type="region of interest" description="Disordered" evidence="1">
    <location>
        <begin position="465"/>
        <end position="495"/>
    </location>
</feature>
<feature type="compositionally biased region" description="Basic and acidic residues" evidence="1">
    <location>
        <begin position="387"/>
        <end position="397"/>
    </location>
</feature>
<feature type="compositionally biased region" description="Polar residues" evidence="1">
    <location>
        <begin position="276"/>
        <end position="288"/>
    </location>
</feature>
<dbReference type="GO" id="GO:0005938">
    <property type="term" value="C:cell cortex"/>
    <property type="evidence" value="ECO:0007669"/>
    <property type="project" value="TreeGrafter"/>
</dbReference>
<accession>A0AAV1FGJ0</accession>
<evidence type="ECO:0000313" key="4">
    <source>
        <dbReference type="Proteomes" id="UP001178508"/>
    </source>
</evidence>
<keyword evidence="4" id="KW-1185">Reference proteome</keyword>
<name>A0AAV1FGJ0_XYRNO</name>
<dbReference type="GO" id="GO:0060341">
    <property type="term" value="P:regulation of cellular localization"/>
    <property type="evidence" value="ECO:0007669"/>
    <property type="project" value="TreeGrafter"/>
</dbReference>
<dbReference type="InterPro" id="IPR036034">
    <property type="entry name" value="PDZ_sf"/>
</dbReference>
<dbReference type="PANTHER" id="PTHR14102:SF12">
    <property type="entry name" value="CDNA SEQUENCE BC034090"/>
    <property type="match status" value="1"/>
</dbReference>
<dbReference type="PROSITE" id="PS50106">
    <property type="entry name" value="PDZ"/>
    <property type="match status" value="1"/>
</dbReference>
<dbReference type="InterPro" id="IPR001478">
    <property type="entry name" value="PDZ"/>
</dbReference>
<gene>
    <name evidence="3" type="ORF">XNOV1_A014935</name>
</gene>
<evidence type="ECO:0000259" key="2">
    <source>
        <dbReference type="PROSITE" id="PS50106"/>
    </source>
</evidence>
<feature type="region of interest" description="Disordered" evidence="1">
    <location>
        <begin position="40"/>
        <end position="63"/>
    </location>
</feature>
<dbReference type="Pfam" id="PF00595">
    <property type="entry name" value="PDZ"/>
    <property type="match status" value="1"/>
</dbReference>
<feature type="compositionally biased region" description="Low complexity" evidence="1">
    <location>
        <begin position="40"/>
        <end position="53"/>
    </location>
</feature>
<organism evidence="3 4">
    <name type="scientific">Xyrichtys novacula</name>
    <name type="common">Pearly razorfish</name>
    <name type="synonym">Hemipteronotus novacula</name>
    <dbReference type="NCBI Taxonomy" id="13765"/>
    <lineage>
        <taxon>Eukaryota</taxon>
        <taxon>Metazoa</taxon>
        <taxon>Chordata</taxon>
        <taxon>Craniata</taxon>
        <taxon>Vertebrata</taxon>
        <taxon>Euteleostomi</taxon>
        <taxon>Actinopterygii</taxon>
        <taxon>Neopterygii</taxon>
        <taxon>Teleostei</taxon>
        <taxon>Neoteleostei</taxon>
        <taxon>Acanthomorphata</taxon>
        <taxon>Eupercaria</taxon>
        <taxon>Labriformes</taxon>
        <taxon>Labridae</taxon>
        <taxon>Xyrichtys</taxon>
    </lineage>
</organism>
<dbReference type="InterPro" id="IPR051741">
    <property type="entry name" value="PAR6_homolog"/>
</dbReference>
<dbReference type="GO" id="GO:0007163">
    <property type="term" value="P:establishment or maintenance of cell polarity"/>
    <property type="evidence" value="ECO:0007669"/>
    <property type="project" value="TreeGrafter"/>
</dbReference>
<evidence type="ECO:0000256" key="1">
    <source>
        <dbReference type="SAM" id="MobiDB-lite"/>
    </source>
</evidence>
<dbReference type="GO" id="GO:0005634">
    <property type="term" value="C:nucleus"/>
    <property type="evidence" value="ECO:0007669"/>
    <property type="project" value="TreeGrafter"/>
</dbReference>
<dbReference type="EMBL" id="OY660870">
    <property type="protein sequence ID" value="CAJ1059507.1"/>
    <property type="molecule type" value="Genomic_DNA"/>
</dbReference>
<dbReference type="GO" id="GO:0007098">
    <property type="term" value="P:centrosome cycle"/>
    <property type="evidence" value="ECO:0007669"/>
    <property type="project" value="TreeGrafter"/>
</dbReference>
<feature type="compositionally biased region" description="Low complexity" evidence="1">
    <location>
        <begin position="398"/>
        <end position="413"/>
    </location>
</feature>
<dbReference type="GO" id="GO:0016324">
    <property type="term" value="C:apical plasma membrane"/>
    <property type="evidence" value="ECO:0007669"/>
    <property type="project" value="TreeGrafter"/>
</dbReference>
<evidence type="ECO:0000313" key="3">
    <source>
        <dbReference type="EMBL" id="CAJ1059507.1"/>
    </source>
</evidence>
<feature type="region of interest" description="Disordered" evidence="1">
    <location>
        <begin position="378"/>
        <end position="445"/>
    </location>
</feature>